<dbReference type="EMBL" id="NMWU01000041">
    <property type="protein sequence ID" value="PLS30179.1"/>
    <property type="molecule type" value="Genomic_DNA"/>
</dbReference>
<dbReference type="Proteomes" id="UP000235050">
    <property type="component" value="Unassembled WGS sequence"/>
</dbReference>
<comment type="caution">
    <text evidence="1">The sequence shown here is derived from an EMBL/GenBank/DDBJ whole genome shotgun (WGS) entry which is preliminary data.</text>
</comment>
<dbReference type="AlphaFoldDB" id="A0A2N5J7I3"/>
<gene>
    <name evidence="1" type="ORF">Uis1B_2001</name>
</gene>
<dbReference type="RefSeq" id="WP_243390345.1">
    <property type="nucleotide sequence ID" value="NZ_NMWU01000041.1"/>
</dbReference>
<proteinExistence type="predicted"/>
<reference evidence="1 2" key="1">
    <citation type="submission" date="2017-07" db="EMBL/GenBank/DDBJ databases">
        <title>Bifidobacterium novel species.</title>
        <authorList>
            <person name="Lugli G.A."/>
            <person name="Milani C."/>
            <person name="Duranti S."/>
            <person name="Mangifesta M."/>
        </authorList>
    </citation>
    <scope>NUCLEOTIDE SEQUENCE [LARGE SCALE GENOMIC DNA]</scope>
    <source>
        <strain evidence="2">Uis1B</strain>
    </source>
</reference>
<evidence type="ECO:0000313" key="2">
    <source>
        <dbReference type="Proteomes" id="UP000235050"/>
    </source>
</evidence>
<name>A0A2N5J7I3_9BIFI</name>
<accession>A0A2N5J7I3</accession>
<sequence>MHYSSDDYKRYTAAEEDFALYLEAQERLKRADGRFLSHEEVFGDKGFDFTDAELNDVEFE</sequence>
<evidence type="ECO:0000313" key="1">
    <source>
        <dbReference type="EMBL" id="PLS30179.1"/>
    </source>
</evidence>
<keyword evidence="2" id="KW-1185">Reference proteome</keyword>
<protein>
    <submittedName>
        <fullName evidence="1">Toxin-antitoxin system subunit antitoxin</fullName>
    </submittedName>
</protein>
<organism evidence="1 2">
    <name type="scientific">Bifidobacterium margollesii</name>
    <dbReference type="NCBI Taxonomy" id="2020964"/>
    <lineage>
        <taxon>Bacteria</taxon>
        <taxon>Bacillati</taxon>
        <taxon>Actinomycetota</taxon>
        <taxon>Actinomycetes</taxon>
        <taxon>Bifidobacteriales</taxon>
        <taxon>Bifidobacteriaceae</taxon>
        <taxon>Bifidobacterium</taxon>
    </lineage>
</organism>